<reference evidence="1 2" key="1">
    <citation type="submission" date="2019-11" db="EMBL/GenBank/DDBJ databases">
        <authorList>
            <person name="Zheng R.K."/>
            <person name="Sun C.M."/>
        </authorList>
    </citation>
    <scope>NUCLEOTIDE SEQUENCE [LARGE SCALE GENOMIC DNA]</scope>
    <source>
        <strain evidence="1 2">WC007</strain>
    </source>
</reference>
<name>A0A6I6JM96_9BACT</name>
<protein>
    <submittedName>
        <fullName evidence="1">Uncharacterized protein</fullName>
    </submittedName>
</protein>
<dbReference type="EMBL" id="CP046401">
    <property type="protein sequence ID" value="QGY43985.1"/>
    <property type="molecule type" value="Genomic_DNA"/>
</dbReference>
<dbReference type="RefSeq" id="WP_158865656.1">
    <property type="nucleotide sequence ID" value="NZ_CP046401.1"/>
</dbReference>
<dbReference type="KEGG" id="mcos:GM418_10045"/>
<organism evidence="1 2">
    <name type="scientific">Maribellus comscasis</name>
    <dbReference type="NCBI Taxonomy" id="2681766"/>
    <lineage>
        <taxon>Bacteria</taxon>
        <taxon>Pseudomonadati</taxon>
        <taxon>Bacteroidota</taxon>
        <taxon>Bacteroidia</taxon>
        <taxon>Marinilabiliales</taxon>
        <taxon>Prolixibacteraceae</taxon>
        <taxon>Maribellus</taxon>
    </lineage>
</organism>
<proteinExistence type="predicted"/>
<gene>
    <name evidence="1" type="ORF">GM418_10045</name>
</gene>
<keyword evidence="2" id="KW-1185">Reference proteome</keyword>
<sequence>MAADLKKTYGEWKQCLFGESGQKFSKDFIASRLRIMSDKKNIERIRFSEKYGEEYTVRIKEYFERALQELS</sequence>
<accession>A0A6I6JM96</accession>
<dbReference type="AlphaFoldDB" id="A0A6I6JM96"/>
<evidence type="ECO:0000313" key="2">
    <source>
        <dbReference type="Proteomes" id="UP000428260"/>
    </source>
</evidence>
<dbReference type="Proteomes" id="UP000428260">
    <property type="component" value="Chromosome"/>
</dbReference>
<evidence type="ECO:0000313" key="1">
    <source>
        <dbReference type="EMBL" id="QGY43985.1"/>
    </source>
</evidence>